<dbReference type="AlphaFoldDB" id="A0A2T5JN42"/>
<dbReference type="InterPro" id="IPR003959">
    <property type="entry name" value="ATPase_AAA_core"/>
</dbReference>
<comment type="caution">
    <text evidence="2">The sequence shown here is derived from an EMBL/GenBank/DDBJ whole genome shotgun (WGS) entry which is preliminary data.</text>
</comment>
<organism evidence="2 3">
    <name type="scientific">Cereibacter azotoformans</name>
    <dbReference type="NCBI Taxonomy" id="43057"/>
    <lineage>
        <taxon>Bacteria</taxon>
        <taxon>Pseudomonadati</taxon>
        <taxon>Pseudomonadota</taxon>
        <taxon>Alphaproteobacteria</taxon>
        <taxon>Rhodobacterales</taxon>
        <taxon>Paracoccaceae</taxon>
        <taxon>Cereibacter</taxon>
    </lineage>
</organism>
<dbReference type="GO" id="GO:0003697">
    <property type="term" value="F:single-stranded DNA binding"/>
    <property type="evidence" value="ECO:0007669"/>
    <property type="project" value="TreeGrafter"/>
</dbReference>
<dbReference type="Proteomes" id="UP000244060">
    <property type="component" value="Unassembled WGS sequence"/>
</dbReference>
<evidence type="ECO:0000259" key="1">
    <source>
        <dbReference type="SMART" id="SM00382"/>
    </source>
</evidence>
<evidence type="ECO:0000313" key="3">
    <source>
        <dbReference type="Proteomes" id="UP000244060"/>
    </source>
</evidence>
<proteinExistence type="predicted"/>
<dbReference type="PANTHER" id="PTHR43718">
    <property type="entry name" value="LON PROTEASE"/>
    <property type="match status" value="1"/>
</dbReference>
<dbReference type="InterPro" id="IPR027065">
    <property type="entry name" value="Lon_Prtase"/>
</dbReference>
<dbReference type="RefSeq" id="WP_236860548.1">
    <property type="nucleotide sequence ID" value="NZ_QAOT01000034.1"/>
</dbReference>
<dbReference type="GO" id="GO:0006515">
    <property type="term" value="P:protein quality control for misfolded or incompletely synthesized proteins"/>
    <property type="evidence" value="ECO:0007669"/>
    <property type="project" value="TreeGrafter"/>
</dbReference>
<dbReference type="GO" id="GO:0005524">
    <property type="term" value="F:ATP binding"/>
    <property type="evidence" value="ECO:0007669"/>
    <property type="project" value="InterPro"/>
</dbReference>
<dbReference type="GO" id="GO:0016887">
    <property type="term" value="F:ATP hydrolysis activity"/>
    <property type="evidence" value="ECO:0007669"/>
    <property type="project" value="InterPro"/>
</dbReference>
<reference evidence="2 3" key="1">
    <citation type="submission" date="2018-04" db="EMBL/GenBank/DDBJ databases">
        <title>Genomic Encyclopedia of Type Strains, Phase III (KMG-III): the genomes of soil and plant-associated and newly described type strains.</title>
        <authorList>
            <person name="Whitman W."/>
        </authorList>
    </citation>
    <scope>NUCLEOTIDE SEQUENCE [LARGE SCALE GENOMIC DNA]</scope>
    <source>
        <strain evidence="2 3">KA25</strain>
    </source>
</reference>
<name>A0A2T5JN42_9RHOB</name>
<dbReference type="Pfam" id="PF00004">
    <property type="entry name" value="AAA"/>
    <property type="match status" value="1"/>
</dbReference>
<feature type="domain" description="AAA+ ATPase" evidence="1">
    <location>
        <begin position="321"/>
        <end position="468"/>
    </location>
</feature>
<gene>
    <name evidence="2" type="ORF">C8J28_13415</name>
</gene>
<dbReference type="GO" id="GO:0004176">
    <property type="term" value="F:ATP-dependent peptidase activity"/>
    <property type="evidence" value="ECO:0007669"/>
    <property type="project" value="InterPro"/>
</dbReference>
<dbReference type="EMBL" id="QAOT01000034">
    <property type="protein sequence ID" value="PTR08728.1"/>
    <property type="molecule type" value="Genomic_DNA"/>
</dbReference>
<dbReference type="GO" id="GO:0007005">
    <property type="term" value="P:mitochondrion organization"/>
    <property type="evidence" value="ECO:0007669"/>
    <property type="project" value="TreeGrafter"/>
</dbReference>
<dbReference type="Gene3D" id="3.40.50.300">
    <property type="entry name" value="P-loop containing nucleotide triphosphate hydrolases"/>
    <property type="match status" value="1"/>
</dbReference>
<protein>
    <submittedName>
        <fullName evidence="2">ATPase family protein associated with various cellular activities (AAA)</fullName>
    </submittedName>
</protein>
<dbReference type="GO" id="GO:0051131">
    <property type="term" value="P:chaperone-mediated protein complex assembly"/>
    <property type="evidence" value="ECO:0007669"/>
    <property type="project" value="TreeGrafter"/>
</dbReference>
<keyword evidence="3" id="KW-1185">Reference proteome</keyword>
<dbReference type="GO" id="GO:0004252">
    <property type="term" value="F:serine-type endopeptidase activity"/>
    <property type="evidence" value="ECO:0007669"/>
    <property type="project" value="InterPro"/>
</dbReference>
<sequence>MSDYPTRKAFSLHDLTPACLRASWHDRRDADADLHHELAQIATLSGQPATLEVYRTIFRKWCDLPFGDIEKRVRPAGHGDWRRVIGTARERLLVSMSIGPTPQAIRWRIRRREEFQLRSRHTAAVRLALCDVQDDHLSVLEVAEKVARYCRADFELLREQVARVRLFRRLVKLPPLSAQAEDFRRYIARRDALRAERQARMAKEEAARLKEVALKKEHIVPSVDKEVGLPVEAPIPAGHVIVHRCSLDLTKLSTSSSDRAVVRDRMRIELAAPKRVAGPVTIDRVDTVFAETFAISPWVPGALEYLRQGALDSLDEGRGFTLPPVLLVGPPGCGKTHLAMTLARIAELASVRLEGSTMCGAFSIGGSDFQWGHSHPGEPVIRIHSSQTANPLLILDEVEKVSTGGTGGDPRTALLPLLQRSTAESYRCPYLQDQIDLSRISWILTANSLAGLPAPLLDRVTVFEVGYPTGADLLATVRRALGDLAVDESVIAAVVDGIESGRMTLRALDRIKARLRAVNRQPVLH</sequence>
<accession>A0A2T5JN42</accession>
<dbReference type="SUPFAM" id="SSF52540">
    <property type="entry name" value="P-loop containing nucleoside triphosphate hydrolases"/>
    <property type="match status" value="1"/>
</dbReference>
<dbReference type="InterPro" id="IPR003593">
    <property type="entry name" value="AAA+_ATPase"/>
</dbReference>
<dbReference type="PANTHER" id="PTHR43718:SF2">
    <property type="entry name" value="LON PROTEASE HOMOLOG, MITOCHONDRIAL"/>
    <property type="match status" value="1"/>
</dbReference>
<evidence type="ECO:0000313" key="2">
    <source>
        <dbReference type="EMBL" id="PTR08728.1"/>
    </source>
</evidence>
<dbReference type="SMART" id="SM00382">
    <property type="entry name" value="AAA"/>
    <property type="match status" value="1"/>
</dbReference>
<dbReference type="InterPro" id="IPR027417">
    <property type="entry name" value="P-loop_NTPase"/>
</dbReference>